<feature type="non-terminal residue" evidence="2">
    <location>
        <position position="1"/>
    </location>
</feature>
<protein>
    <submittedName>
        <fullName evidence="2">Uncharacterized protein</fullName>
    </submittedName>
</protein>
<dbReference type="EMBL" id="GEMB01003991">
    <property type="protein sequence ID" value="JAR99269.1"/>
    <property type="molecule type" value="Transcribed_RNA"/>
</dbReference>
<evidence type="ECO:0000313" key="2">
    <source>
        <dbReference type="EMBL" id="JAR99269.1"/>
    </source>
</evidence>
<reference evidence="2" key="2">
    <citation type="journal article" date="2017" name="J. Med. Entomol.">
        <title>Transcriptome Analysis of the Triatoma infestans (Hemiptera: Reduviidae) Integument.</title>
        <authorList>
            <person name="Calderon-Fernandez G.M."/>
            <person name="Moriconi D.E."/>
            <person name="Dulbecco A.B."/>
            <person name="Juarez M.P."/>
        </authorList>
    </citation>
    <scope>NUCLEOTIDE SEQUENCE</scope>
    <source>
        <strain evidence="2">Int1</strain>
        <tissue evidence="2">Integument</tissue>
    </source>
</reference>
<reference evidence="2" key="1">
    <citation type="submission" date="2016-04" db="EMBL/GenBank/DDBJ databases">
        <authorList>
            <person name="Calderon-Fernandez G.M.Sr."/>
        </authorList>
    </citation>
    <scope>NUCLEOTIDE SEQUENCE</scope>
    <source>
        <strain evidence="2">Int1</strain>
        <tissue evidence="2">Integument</tissue>
    </source>
</reference>
<dbReference type="AlphaFoldDB" id="A0A170XVJ5"/>
<name>A0A170XVJ5_TRIIF</name>
<feature type="compositionally biased region" description="Basic and acidic residues" evidence="1">
    <location>
        <begin position="170"/>
        <end position="183"/>
    </location>
</feature>
<feature type="region of interest" description="Disordered" evidence="1">
    <location>
        <begin position="162"/>
        <end position="183"/>
    </location>
</feature>
<organism evidence="2">
    <name type="scientific">Triatoma infestans</name>
    <name type="common">Assassin bug</name>
    <dbReference type="NCBI Taxonomy" id="30076"/>
    <lineage>
        <taxon>Eukaryota</taxon>
        <taxon>Metazoa</taxon>
        <taxon>Ecdysozoa</taxon>
        <taxon>Arthropoda</taxon>
        <taxon>Hexapoda</taxon>
        <taxon>Insecta</taxon>
        <taxon>Pterygota</taxon>
        <taxon>Neoptera</taxon>
        <taxon>Paraneoptera</taxon>
        <taxon>Hemiptera</taxon>
        <taxon>Heteroptera</taxon>
        <taxon>Panheteroptera</taxon>
        <taxon>Cimicomorpha</taxon>
        <taxon>Reduviidae</taxon>
        <taxon>Triatominae</taxon>
        <taxon>Triatoma</taxon>
    </lineage>
</organism>
<feature type="region of interest" description="Disordered" evidence="1">
    <location>
        <begin position="15"/>
        <end position="36"/>
    </location>
</feature>
<evidence type="ECO:0000256" key="1">
    <source>
        <dbReference type="SAM" id="MobiDB-lite"/>
    </source>
</evidence>
<feature type="compositionally biased region" description="Basic and acidic residues" evidence="1">
    <location>
        <begin position="15"/>
        <end position="28"/>
    </location>
</feature>
<sequence length="183" mass="21104">SIRQGNVASLDQIVRSKDSSVDVKENSHKSQKQTVHWSSSLEKEYRKLSHINENLKSGLCSSKYSLERKKTHDACVNTDVPKVNTSFIQIKGKDPYEEEQTVKKTFQIQELPGVNIRPQLTKQICPRINIISSKKQSKNHNIGMVKIVHKKEKERNECSEEVYAYKNKPKQTDQIDDNHEVKT</sequence>
<accession>A0A170XVJ5</accession>
<proteinExistence type="predicted"/>
<feature type="non-terminal residue" evidence="2">
    <location>
        <position position="183"/>
    </location>
</feature>